<evidence type="ECO:0000259" key="6">
    <source>
        <dbReference type="Pfam" id="PF01370"/>
    </source>
</evidence>
<feature type="binding site" evidence="5">
    <location>
        <position position="141"/>
    </location>
    <ligand>
        <name>NADP(+)</name>
        <dbReference type="ChEBI" id="CHEBI:58349"/>
    </ligand>
</feature>
<comment type="function">
    <text evidence="5">Catalyzes the two-step NADP-dependent conversion of GDP-4-dehydro-6-deoxy-D-mannose to GDP-fucose, involving an epimerase and a reductase reaction.</text>
</comment>
<evidence type="ECO:0000313" key="8">
    <source>
        <dbReference type="Proteomes" id="UP000230222"/>
    </source>
</evidence>
<dbReference type="Pfam" id="PF01370">
    <property type="entry name" value="Epimerase"/>
    <property type="match status" value="1"/>
</dbReference>
<feature type="site" description="Important for catalytic activity" evidence="5">
    <location>
        <position position="110"/>
    </location>
</feature>
<dbReference type="GO" id="GO:0070401">
    <property type="term" value="F:NADP+ binding"/>
    <property type="evidence" value="ECO:0007669"/>
    <property type="project" value="UniProtKB-UniRule"/>
</dbReference>
<proteinExistence type="inferred from homology"/>
<feature type="binding site" evidence="5">
    <location>
        <position position="188"/>
    </location>
    <ligand>
        <name>substrate</name>
    </ligand>
</feature>
<keyword evidence="3 5" id="KW-0560">Oxidoreductase</keyword>
<feature type="active site" description="Proton donor/acceptor" evidence="5">
    <location>
        <position position="137"/>
    </location>
</feature>
<evidence type="ECO:0000256" key="4">
    <source>
        <dbReference type="ARBA" id="ARBA00023235"/>
    </source>
</evidence>
<dbReference type="InterPro" id="IPR036291">
    <property type="entry name" value="NAD(P)-bd_dom_sf"/>
</dbReference>
<comment type="similarity">
    <text evidence="1 5">Belongs to the NAD(P)-dependent epimerase/dehydratase family. Fucose synthase subfamily.</text>
</comment>
<evidence type="ECO:0000256" key="2">
    <source>
        <dbReference type="ARBA" id="ARBA00022857"/>
    </source>
</evidence>
<name>A0A2M8KMZ5_9BACT</name>
<dbReference type="CDD" id="cd05239">
    <property type="entry name" value="GDP_FS_SDR_e"/>
    <property type="match status" value="1"/>
</dbReference>
<comment type="caution">
    <text evidence="7">The sequence shown here is derived from an EMBL/GenBank/DDBJ whole genome shotgun (WGS) entry which is preliminary data.</text>
</comment>
<dbReference type="InterPro" id="IPR028614">
    <property type="entry name" value="GDP_fucose/colitose_synth"/>
</dbReference>
<dbReference type="Proteomes" id="UP000230222">
    <property type="component" value="Unassembled WGS sequence"/>
</dbReference>
<evidence type="ECO:0000256" key="5">
    <source>
        <dbReference type="HAMAP-Rule" id="MF_00956"/>
    </source>
</evidence>
<dbReference type="Gene3D" id="3.40.50.720">
    <property type="entry name" value="NAD(P)-binding Rossmann-like Domain"/>
    <property type="match status" value="1"/>
</dbReference>
<comment type="caution">
    <text evidence="5">Lacks conserved residue(s) required for the propagation of feature annotation.</text>
</comment>
<evidence type="ECO:0000313" key="7">
    <source>
        <dbReference type="EMBL" id="PJE61279.1"/>
    </source>
</evidence>
<keyword evidence="4 5" id="KW-0413">Isomerase</keyword>
<evidence type="ECO:0000256" key="1">
    <source>
        <dbReference type="ARBA" id="ARBA00005959"/>
    </source>
</evidence>
<reference evidence="8" key="1">
    <citation type="submission" date="2017-09" db="EMBL/GenBank/DDBJ databases">
        <title>Depth-based differentiation of microbial function through sediment-hosted aquifers and enrichment of novel symbionts in the deep terrestrial subsurface.</title>
        <authorList>
            <person name="Probst A.J."/>
            <person name="Ladd B."/>
            <person name="Jarett J.K."/>
            <person name="Geller-Mcgrath D.E."/>
            <person name="Sieber C.M.K."/>
            <person name="Emerson J.B."/>
            <person name="Anantharaman K."/>
            <person name="Thomas B.C."/>
            <person name="Malmstrom R."/>
            <person name="Stieglmeier M."/>
            <person name="Klingl A."/>
            <person name="Woyke T."/>
            <person name="Ryan C.M."/>
            <person name="Banfield J.F."/>
        </authorList>
    </citation>
    <scope>NUCLEOTIDE SEQUENCE [LARGE SCALE GENOMIC DNA]</scope>
</reference>
<dbReference type="AlphaFoldDB" id="A0A2M8KMZ5"/>
<gene>
    <name evidence="5" type="primary">fcl</name>
    <name evidence="7" type="ORF">COU87_05340</name>
</gene>
<dbReference type="PANTHER" id="PTHR43238">
    <property type="entry name" value="GDP-L-FUCOSE SYNTHASE"/>
    <property type="match status" value="1"/>
</dbReference>
<feature type="domain" description="NAD-dependent epimerase/dehydratase" evidence="6">
    <location>
        <begin position="7"/>
        <end position="238"/>
    </location>
</feature>
<keyword evidence="2 5" id="KW-0521">NADP</keyword>
<feature type="binding site" evidence="5">
    <location>
        <position position="270"/>
    </location>
    <ligand>
        <name>substrate</name>
    </ligand>
</feature>
<dbReference type="SUPFAM" id="SSF51735">
    <property type="entry name" value="NAD(P)-binding Rossmann-fold domains"/>
    <property type="match status" value="1"/>
</dbReference>
<dbReference type="InterPro" id="IPR001509">
    <property type="entry name" value="Epimerase_deHydtase"/>
</dbReference>
<accession>A0A2M8KMZ5</accession>
<feature type="binding site" evidence="5">
    <location>
        <begin position="11"/>
        <end position="17"/>
    </location>
    <ligand>
        <name>NADP(+)</name>
        <dbReference type="ChEBI" id="CHEBI:58349"/>
    </ligand>
</feature>
<dbReference type="GO" id="GO:0016853">
    <property type="term" value="F:isomerase activity"/>
    <property type="evidence" value="ECO:0007669"/>
    <property type="project" value="UniProtKB-KW"/>
</dbReference>
<dbReference type="GO" id="GO:0050577">
    <property type="term" value="F:GDP-L-fucose synthase activity"/>
    <property type="evidence" value="ECO:0007669"/>
    <property type="project" value="UniProtKB-UniRule"/>
</dbReference>
<comment type="catalytic activity">
    <reaction evidence="5">
        <text>GDP-beta-L-fucose + NADP(+) = GDP-4-dehydro-alpha-D-rhamnose + NADPH + H(+)</text>
        <dbReference type="Rhea" id="RHEA:18885"/>
        <dbReference type="ChEBI" id="CHEBI:15378"/>
        <dbReference type="ChEBI" id="CHEBI:57273"/>
        <dbReference type="ChEBI" id="CHEBI:57783"/>
        <dbReference type="ChEBI" id="CHEBI:57964"/>
        <dbReference type="ChEBI" id="CHEBI:58349"/>
        <dbReference type="EC" id="1.1.1.271"/>
    </reaction>
</comment>
<dbReference type="UniPathway" id="UPA00128">
    <property type="reaction ID" value="UER00191"/>
</dbReference>
<keyword evidence="5" id="KW-0511">Multifunctional enzyme</keyword>
<feature type="binding site" evidence="5">
    <location>
        <position position="180"/>
    </location>
    <ligand>
        <name>NADP(+)</name>
        <dbReference type="ChEBI" id="CHEBI:58349"/>
    </ligand>
</feature>
<organism evidence="7 8">
    <name type="scientific">Candidatus Roizmanbacteria bacterium CG10_big_fil_rev_8_21_14_0_10_39_12</name>
    <dbReference type="NCBI Taxonomy" id="1974852"/>
    <lineage>
        <taxon>Bacteria</taxon>
        <taxon>Candidatus Roizmaniibacteriota</taxon>
    </lineage>
</organism>
<feature type="binding site" evidence="5">
    <location>
        <position position="210"/>
    </location>
    <ligand>
        <name>substrate</name>
    </ligand>
</feature>
<protein>
    <recommendedName>
        <fullName evidence="5">GDP-L-fucose synthase</fullName>
        <ecNumber evidence="5">1.1.1.271</ecNumber>
    </recommendedName>
    <alternativeName>
        <fullName evidence="5">GDP-4-keto-6-deoxy-D-mannose-3,5-epimerase-4-reductase</fullName>
    </alternativeName>
</protein>
<dbReference type="GO" id="GO:0042351">
    <property type="term" value="P:'de novo' GDP-L-fucose biosynthetic process"/>
    <property type="evidence" value="ECO:0007669"/>
    <property type="project" value="UniProtKB-UniRule"/>
</dbReference>
<dbReference type="Gene3D" id="3.90.25.10">
    <property type="entry name" value="UDP-galactose 4-epimerase, domain 1"/>
    <property type="match status" value="1"/>
</dbReference>
<evidence type="ECO:0000256" key="3">
    <source>
        <dbReference type="ARBA" id="ARBA00023002"/>
    </source>
</evidence>
<sequence>MNKSSKIYIAGHTGLIGSALIRKYTRDGYTNIVSRTHKELNLTHLEAVKNFFAKERPEYVILAAAKVGGIQANIANPAKFLIENILIQNNVFLSAHEYGVKKLLFISCGCAYPTQAQQPIKEEYLLSGKLEQTNEGFAIAKIAGMKLCETINLEYKKEFISCIAANTYGEHDHFDEKRSHVISALIKKFHHAKANDLPQVSIWGTGTAKREFIYVDDLADGLDLLMKNYSSPETINIGSGQEFTIKKLSEIIQRVIKYEGKVTFDSSKSDGMKRRLFDNTKSKALGFTPKISLEEGILRTYTFFINSEKI</sequence>
<comment type="pathway">
    <text evidence="5">Nucleotide-sugar biosynthesis; GDP-L-fucose biosynthesis via de novo pathway; GDP-L-fucose from GDP-alpha-D-mannose: step 2/2.</text>
</comment>
<dbReference type="EC" id="1.1.1.271" evidence="5"/>
<feature type="binding site" evidence="5">
    <location>
        <position position="203"/>
    </location>
    <ligand>
        <name>substrate</name>
    </ligand>
</feature>
<dbReference type="EMBL" id="PFEC01000088">
    <property type="protein sequence ID" value="PJE61279.1"/>
    <property type="molecule type" value="Genomic_DNA"/>
</dbReference>
<dbReference type="HAMAP" id="MF_00956">
    <property type="entry name" value="GDP_fucose_synth"/>
    <property type="match status" value="1"/>
</dbReference>
<dbReference type="PANTHER" id="PTHR43238:SF1">
    <property type="entry name" value="GDP-L-FUCOSE SYNTHASE"/>
    <property type="match status" value="1"/>
</dbReference>